<dbReference type="KEGG" id="lmat:92511564"/>
<comment type="caution">
    <text evidence="3">The sequence shown here is derived from an EMBL/GenBank/DDBJ whole genome shotgun (WGS) entry which is preliminary data.</text>
</comment>
<feature type="region of interest" description="Disordered" evidence="1">
    <location>
        <begin position="1"/>
        <end position="33"/>
    </location>
</feature>
<dbReference type="RefSeq" id="XP_067176331.1">
    <property type="nucleotide sequence ID" value="XM_067319052.1"/>
</dbReference>
<dbReference type="EMBL" id="JAFEUZ010000031">
    <property type="protein sequence ID" value="KAG5471357.1"/>
    <property type="molecule type" value="Genomic_DNA"/>
</dbReference>
<dbReference type="OrthoDB" id="264369at2759"/>
<feature type="compositionally biased region" description="Low complexity" evidence="1">
    <location>
        <begin position="336"/>
        <end position="348"/>
    </location>
</feature>
<dbReference type="Proteomes" id="UP000673552">
    <property type="component" value="Unassembled WGS sequence"/>
</dbReference>
<feature type="compositionally biased region" description="Polar residues" evidence="1">
    <location>
        <begin position="382"/>
        <end position="404"/>
    </location>
</feature>
<evidence type="ECO:0000313" key="4">
    <source>
        <dbReference type="Proteomes" id="UP000673552"/>
    </source>
</evidence>
<keyword evidence="4" id="KW-1185">Reference proteome</keyword>
<feature type="region of interest" description="Disordered" evidence="1">
    <location>
        <begin position="257"/>
        <end position="279"/>
    </location>
</feature>
<name>A0A836FXX5_9TRYP</name>
<keyword evidence="2" id="KW-0472">Membrane</keyword>
<gene>
    <name evidence="3" type="ORF">LSCM1_01441</name>
</gene>
<sequence>MTSEAQNDGGSCRRSAETATHLGGSSSSANFFRESSDRNYQLDGRSESFDNGNLRWNPHSSVGANRHLYTQRCAGADVSPPPRLPLAFSLGGTDLGIQRQRGYAAHFYEDANGYADEGDADGADDEDEEGVWEEVDEDAGKDDVVEGDDRLDGAMGKRGSAGQRVAPLGAVLHGARALCSEFDESDAPQTARVQSAGGLGVQAGMEAPPHGGGQGSIGVALCAAARTAPAAKAAPEATGRFRRATPVARAAYSVGYDRAAGESSEEPPRAGSPRDEEAAASAVGLFERASLALTATNAFSSTTQDGPEMTVEARLLGDTAYDTTRSPSAGARHTPAASVAHCEASSHAAAHRRCGRSSAGTLEEHATDSSQRYEKTERSTKDSNQSTPGHRRASTTSSPLSPQRPTVEARDEVHAHRDSGDKPSGSDTEGSTLPSSVEPTREPAAVHVMPLKTVCGAVATPEEANKLCSTGCSRSVEDLLEAWKDSTTAADIAEAACERERRVRLTPNKEASPVWGISPPTVTPPPTRQSPLAGPRSGEADKVGEAVRDCGGAEKGRRQQRLAKCSAPSAHTPPVALSISITNVFNHSVAERAWLSSDLSSTLPAPAMQVPTARTDGTAPPATASLLGEALPPLSSSNVKVSLYCRPLLVQLPSPSLRTSVLCATGNSSFVRVTLALLFDTPPVLVRVLLRALARFTVALFFLTVGLAVTDAAWSRWIMGDAYAAKPRDGMATMLLSALEWISFLGVVDW</sequence>
<feature type="compositionally biased region" description="Basic and acidic residues" evidence="1">
    <location>
        <begin position="266"/>
        <end position="277"/>
    </location>
</feature>
<feature type="compositionally biased region" description="Basic and acidic residues" evidence="1">
    <location>
        <begin position="407"/>
        <end position="421"/>
    </location>
</feature>
<keyword evidence="2" id="KW-0812">Transmembrane</keyword>
<feature type="region of interest" description="Disordered" evidence="1">
    <location>
        <begin position="510"/>
        <end position="542"/>
    </location>
</feature>
<feature type="compositionally biased region" description="Polar residues" evidence="1">
    <location>
        <begin position="425"/>
        <end position="438"/>
    </location>
</feature>
<protein>
    <recommendedName>
        <fullName evidence="5">Transmembrane protein</fullName>
    </recommendedName>
</protein>
<evidence type="ECO:0000256" key="2">
    <source>
        <dbReference type="SAM" id="Phobius"/>
    </source>
</evidence>
<reference evidence="4" key="1">
    <citation type="journal article" date="2021" name="Microbiol. Resour. Announc.">
        <title>LGAAP: Leishmaniinae Genome Assembly and Annotation Pipeline.</title>
        <authorList>
            <person name="Almutairi H."/>
            <person name="Urbaniak M.D."/>
            <person name="Bates M.D."/>
            <person name="Jariyapan N."/>
            <person name="Kwakye-Nuako G."/>
            <person name="Thomaz-Soccol V."/>
            <person name="Al-Salem W.S."/>
            <person name="Dillon R.J."/>
            <person name="Bates P.A."/>
            <person name="Gatherer D."/>
        </authorList>
    </citation>
    <scope>NUCLEOTIDE SEQUENCE [LARGE SCALE GENOMIC DNA]</scope>
</reference>
<dbReference type="AlphaFoldDB" id="A0A836FXX5"/>
<feature type="region of interest" description="Disordered" evidence="1">
    <location>
        <begin position="115"/>
        <end position="147"/>
    </location>
</feature>
<keyword evidence="2" id="KW-1133">Transmembrane helix</keyword>
<organism evidence="3 4">
    <name type="scientific">Leishmania martiniquensis</name>
    <dbReference type="NCBI Taxonomy" id="1580590"/>
    <lineage>
        <taxon>Eukaryota</taxon>
        <taxon>Discoba</taxon>
        <taxon>Euglenozoa</taxon>
        <taxon>Kinetoplastea</taxon>
        <taxon>Metakinetoplastina</taxon>
        <taxon>Trypanosomatida</taxon>
        <taxon>Trypanosomatidae</taxon>
        <taxon>Leishmaniinae</taxon>
        <taxon>Leishmania</taxon>
    </lineage>
</organism>
<evidence type="ECO:0000313" key="3">
    <source>
        <dbReference type="EMBL" id="KAG5471357.1"/>
    </source>
</evidence>
<proteinExistence type="predicted"/>
<evidence type="ECO:0000256" key="1">
    <source>
        <dbReference type="SAM" id="MobiDB-lite"/>
    </source>
</evidence>
<feature type="compositionally biased region" description="Acidic residues" evidence="1">
    <location>
        <begin position="116"/>
        <end position="140"/>
    </location>
</feature>
<dbReference type="GeneID" id="92511564"/>
<feature type="region of interest" description="Disordered" evidence="1">
    <location>
        <begin position="321"/>
        <end position="443"/>
    </location>
</feature>
<reference evidence="4" key="2">
    <citation type="journal article" date="2021" name="Sci. Data">
        <title>Chromosome-scale genome sequencing, assembly and annotation of six genomes from subfamily Leishmaniinae.</title>
        <authorList>
            <person name="Almutairi H."/>
            <person name="Urbaniak M.D."/>
            <person name="Bates M.D."/>
            <person name="Jariyapan N."/>
            <person name="Kwakye-Nuako G."/>
            <person name="Thomaz Soccol V."/>
            <person name="Al-Salem W.S."/>
            <person name="Dillon R.J."/>
            <person name="Bates P.A."/>
            <person name="Gatherer D."/>
        </authorList>
    </citation>
    <scope>NUCLEOTIDE SEQUENCE [LARGE SCALE GENOMIC DNA]</scope>
</reference>
<accession>A0A836FXX5</accession>
<feature type="transmembrane region" description="Helical" evidence="2">
    <location>
        <begin position="688"/>
        <end position="709"/>
    </location>
</feature>
<evidence type="ECO:0008006" key="5">
    <source>
        <dbReference type="Google" id="ProtNLM"/>
    </source>
</evidence>
<feature type="compositionally biased region" description="Basic and acidic residues" evidence="1">
    <location>
        <begin position="362"/>
        <end position="381"/>
    </location>
</feature>